<gene>
    <name evidence="11" type="ORF">Q4Q35_14060</name>
</gene>
<keyword evidence="11" id="KW-0675">Receptor</keyword>
<dbReference type="Gene3D" id="2.40.170.20">
    <property type="entry name" value="TonB-dependent receptor, beta-barrel domain"/>
    <property type="match status" value="1"/>
</dbReference>
<protein>
    <submittedName>
        <fullName evidence="11">TonB-dependent receptor</fullName>
    </submittedName>
</protein>
<keyword evidence="7" id="KW-0408">Iron</keyword>
<keyword evidence="4" id="KW-0410">Iron transport</keyword>
<evidence type="ECO:0000256" key="6">
    <source>
        <dbReference type="ARBA" id="ARBA00022729"/>
    </source>
</evidence>
<evidence type="ECO:0000256" key="5">
    <source>
        <dbReference type="ARBA" id="ARBA00022692"/>
    </source>
</evidence>
<name>A0ABT8WD33_9FLAO</name>
<reference evidence="11" key="1">
    <citation type="submission" date="2023-07" db="EMBL/GenBank/DDBJ databases">
        <title>Two novel species in the genus Flavivirga.</title>
        <authorList>
            <person name="Kwon K."/>
        </authorList>
    </citation>
    <scope>NUCLEOTIDE SEQUENCE</scope>
    <source>
        <strain evidence="11">KCTC 52353</strain>
    </source>
</reference>
<keyword evidence="2" id="KW-0813">Transport</keyword>
<evidence type="ECO:0000256" key="1">
    <source>
        <dbReference type="ARBA" id="ARBA00004571"/>
    </source>
</evidence>
<dbReference type="RefSeq" id="WP_303278629.1">
    <property type="nucleotide sequence ID" value="NZ_JAUOEK010000139.1"/>
</dbReference>
<dbReference type="EMBL" id="JAUOEK010000139">
    <property type="protein sequence ID" value="MDO5970932.1"/>
    <property type="molecule type" value="Genomic_DNA"/>
</dbReference>
<evidence type="ECO:0000256" key="9">
    <source>
        <dbReference type="ARBA" id="ARBA00023136"/>
    </source>
</evidence>
<comment type="caution">
    <text evidence="11">The sequence shown here is derived from an EMBL/GenBank/DDBJ whole genome shotgun (WGS) entry which is preliminary data.</text>
</comment>
<keyword evidence="9" id="KW-0472">Membrane</keyword>
<keyword evidence="3" id="KW-1134">Transmembrane beta strand</keyword>
<organism evidence="11 12">
    <name type="scientific">Flavivirga aquimarina</name>
    <dbReference type="NCBI Taxonomy" id="2027862"/>
    <lineage>
        <taxon>Bacteria</taxon>
        <taxon>Pseudomonadati</taxon>
        <taxon>Bacteroidota</taxon>
        <taxon>Flavobacteriia</taxon>
        <taxon>Flavobacteriales</taxon>
        <taxon>Flavobacteriaceae</taxon>
        <taxon>Flavivirga</taxon>
    </lineage>
</organism>
<dbReference type="PANTHER" id="PTHR32552:SF68">
    <property type="entry name" value="FERRICHROME OUTER MEMBRANE TRANSPORTER_PHAGE RECEPTOR"/>
    <property type="match status" value="1"/>
</dbReference>
<evidence type="ECO:0000256" key="4">
    <source>
        <dbReference type="ARBA" id="ARBA00022496"/>
    </source>
</evidence>
<keyword evidence="10" id="KW-0998">Cell outer membrane</keyword>
<evidence type="ECO:0000313" key="11">
    <source>
        <dbReference type="EMBL" id="MDO5970932.1"/>
    </source>
</evidence>
<proteinExistence type="predicted"/>
<evidence type="ECO:0000256" key="10">
    <source>
        <dbReference type="ARBA" id="ARBA00023237"/>
    </source>
</evidence>
<dbReference type="PANTHER" id="PTHR32552">
    <property type="entry name" value="FERRICHROME IRON RECEPTOR-RELATED"/>
    <property type="match status" value="1"/>
</dbReference>
<comment type="subcellular location">
    <subcellularLocation>
        <location evidence="1">Cell outer membrane</location>
        <topology evidence="1">Multi-pass membrane protein</topology>
    </subcellularLocation>
</comment>
<evidence type="ECO:0000256" key="7">
    <source>
        <dbReference type="ARBA" id="ARBA00023004"/>
    </source>
</evidence>
<dbReference type="Proteomes" id="UP001176883">
    <property type="component" value="Unassembled WGS sequence"/>
</dbReference>
<dbReference type="SUPFAM" id="SSF56935">
    <property type="entry name" value="Porins"/>
    <property type="match status" value="1"/>
</dbReference>
<evidence type="ECO:0000256" key="2">
    <source>
        <dbReference type="ARBA" id="ARBA00022448"/>
    </source>
</evidence>
<evidence type="ECO:0000313" key="12">
    <source>
        <dbReference type="Proteomes" id="UP001176883"/>
    </source>
</evidence>
<evidence type="ECO:0000256" key="3">
    <source>
        <dbReference type="ARBA" id="ARBA00022452"/>
    </source>
</evidence>
<dbReference type="InterPro" id="IPR039426">
    <property type="entry name" value="TonB-dep_rcpt-like"/>
</dbReference>
<keyword evidence="5" id="KW-0812">Transmembrane</keyword>
<evidence type="ECO:0000256" key="8">
    <source>
        <dbReference type="ARBA" id="ARBA00023065"/>
    </source>
</evidence>
<dbReference type="InterPro" id="IPR036942">
    <property type="entry name" value="Beta-barrel_TonB_sf"/>
</dbReference>
<sequence length="578" mass="65387">MRKHIKNILVTVVTISTTVSFSQDRKNDTINTGVIDVVKPYTPTISDAFKVKEIPTLEDETTETKKEIKYNIFSFPVASTFTPAKGKAAVVEKRKPTKLFDNYATLGVGTYTTILGEVYLNHAISRTESVGGYISHHSSQGGIENLSFDDDFSNSKVNINYSSRLRYLAWNVEGGFKHQTYNWYGVPESQVTAAVTDGIDVKHSFFNAHFGGDITFEDTYINSGSFFFRRFGDNQGSGENRFIVKAKIDVPINDIEISTDIKFDYLGGTFDRSYTTNTEFNYKNIQVGISPTYEMKQDDLTVNLGISSYYLRDSEAKKNKFYIYPNITATYRLVNDILIAYGGIEGDLIQNSYHDFATENPFVSPTLFIIPTDQLYNAYIGLKGKLSSNMSYNISGFYIADRDKALYKTNIIRNLAPENNYDYGNSFGIVYDDVDTFGVAGEINVDVNRNFKLGLKAEYFSYSADIEEEAWNLPDIKGSLFLDYQINEYWFAGANLFYIGERKDQLELEGSLLPDPLATTIVLDSYFDANAHLGYHINDQLSVFAKANNINNKAYQRWQSFPVQGIQFLAGATYKFDF</sequence>
<accession>A0ABT8WD33</accession>
<keyword evidence="8" id="KW-0406">Ion transport</keyword>
<keyword evidence="12" id="KW-1185">Reference proteome</keyword>
<keyword evidence="6" id="KW-0732">Signal</keyword>